<keyword evidence="1" id="KW-0175">Coiled coil</keyword>
<comment type="caution">
    <text evidence="5">The sequence shown here is derived from an EMBL/GenBank/DDBJ whole genome shotgun (WGS) entry which is preliminary data.</text>
</comment>
<evidence type="ECO:0000256" key="1">
    <source>
        <dbReference type="SAM" id="Coils"/>
    </source>
</evidence>
<feature type="coiled-coil region" evidence="1">
    <location>
        <begin position="8"/>
        <end position="35"/>
    </location>
</feature>
<protein>
    <submittedName>
        <fullName evidence="5">DUF4367 domain-containing protein</fullName>
    </submittedName>
</protein>
<reference evidence="5" key="2">
    <citation type="journal article" date="2021" name="PeerJ">
        <title>Extensive microbial diversity within the chicken gut microbiome revealed by metagenomics and culture.</title>
        <authorList>
            <person name="Gilroy R."/>
            <person name="Ravi A."/>
            <person name="Getino M."/>
            <person name="Pursley I."/>
            <person name="Horton D.L."/>
            <person name="Alikhan N.F."/>
            <person name="Baker D."/>
            <person name="Gharbi K."/>
            <person name="Hall N."/>
            <person name="Watson M."/>
            <person name="Adriaenssens E.M."/>
            <person name="Foster-Nyarko E."/>
            <person name="Jarju S."/>
            <person name="Secka A."/>
            <person name="Antonio M."/>
            <person name="Oren A."/>
            <person name="Chaudhuri R.R."/>
            <person name="La Ragione R."/>
            <person name="Hildebrand F."/>
            <person name="Pallen M.J."/>
        </authorList>
    </citation>
    <scope>NUCLEOTIDE SEQUENCE</scope>
    <source>
        <strain evidence="5">ChiSxjej1B13-7041</strain>
    </source>
</reference>
<reference evidence="5" key="1">
    <citation type="submission" date="2020-10" db="EMBL/GenBank/DDBJ databases">
        <authorList>
            <person name="Gilroy R."/>
        </authorList>
    </citation>
    <scope>NUCLEOTIDE SEQUENCE</scope>
    <source>
        <strain evidence="5">ChiSxjej1B13-7041</strain>
    </source>
</reference>
<name>A0A9D1EHF6_9FIRM</name>
<proteinExistence type="predicted"/>
<organism evidence="5 6">
    <name type="scientific">Candidatus Egerieimonas intestinavium</name>
    <dbReference type="NCBI Taxonomy" id="2840777"/>
    <lineage>
        <taxon>Bacteria</taxon>
        <taxon>Bacillati</taxon>
        <taxon>Bacillota</taxon>
        <taxon>Clostridia</taxon>
        <taxon>Lachnospirales</taxon>
        <taxon>Lachnospiraceae</taxon>
        <taxon>Lachnospiraceae incertae sedis</taxon>
        <taxon>Candidatus Egerieimonas</taxon>
    </lineage>
</organism>
<evidence type="ECO:0000313" key="5">
    <source>
        <dbReference type="EMBL" id="HIR92088.1"/>
    </source>
</evidence>
<feature type="transmembrane region" description="Helical" evidence="3">
    <location>
        <begin position="155"/>
        <end position="174"/>
    </location>
</feature>
<keyword evidence="3" id="KW-0812">Transmembrane</keyword>
<dbReference type="Pfam" id="PF14285">
    <property type="entry name" value="DUF4367"/>
    <property type="match status" value="1"/>
</dbReference>
<gene>
    <name evidence="5" type="ORF">IAB98_01530</name>
</gene>
<keyword evidence="3" id="KW-1133">Transmembrane helix</keyword>
<evidence type="ECO:0000256" key="3">
    <source>
        <dbReference type="SAM" id="Phobius"/>
    </source>
</evidence>
<sequence length="342" mass="38022">MQDEWKDQKQDQWIREELKREAERIEQETKDVVLEEKPGDREALFGKILESIHQEEERTGKVLLTSNSDPNCIPEGIKEGVTGFAVVHLRPRNVPDAAGTAASLGAQASRGNISAGTGSGISGAARGTGSFRRSARPGTAGAAAKTSARRRGYGALKAASVLLVACLGIFGLSMTSEGNRLWVMEKVEQVFGSGENVRMNNDEDRKLSDVTELEAREMIEEELGIPVPEFFYLPDGTEFVKLDIYKEAGEALMTYLLSNESVLSLRVANSKEEKSQGIVLDGQTFEEREVDLNNIKFILKTREGEITDNNISVRWSYKNHAYELSAMVEEHEMIKILEEMQY</sequence>
<feature type="domain" description="DUF4367" evidence="4">
    <location>
        <begin position="228"/>
        <end position="340"/>
    </location>
</feature>
<dbReference type="AlphaFoldDB" id="A0A9D1EHF6"/>
<evidence type="ECO:0000313" key="6">
    <source>
        <dbReference type="Proteomes" id="UP000886841"/>
    </source>
</evidence>
<evidence type="ECO:0000256" key="2">
    <source>
        <dbReference type="SAM" id="MobiDB-lite"/>
    </source>
</evidence>
<evidence type="ECO:0000259" key="4">
    <source>
        <dbReference type="Pfam" id="PF14285"/>
    </source>
</evidence>
<feature type="region of interest" description="Disordered" evidence="2">
    <location>
        <begin position="127"/>
        <end position="146"/>
    </location>
</feature>
<dbReference type="Proteomes" id="UP000886841">
    <property type="component" value="Unassembled WGS sequence"/>
</dbReference>
<dbReference type="EMBL" id="DVHU01000013">
    <property type="protein sequence ID" value="HIR92088.1"/>
    <property type="molecule type" value="Genomic_DNA"/>
</dbReference>
<dbReference type="InterPro" id="IPR025377">
    <property type="entry name" value="DUF4367"/>
</dbReference>
<accession>A0A9D1EHF6</accession>
<keyword evidence="3" id="KW-0472">Membrane</keyword>